<evidence type="ECO:0000259" key="7">
    <source>
        <dbReference type="SMART" id="SM00842"/>
    </source>
</evidence>
<evidence type="ECO:0000256" key="2">
    <source>
        <dbReference type="ARBA" id="ARBA00022618"/>
    </source>
</evidence>
<dbReference type="SUPFAM" id="SSF53067">
    <property type="entry name" value="Actin-like ATPase domain"/>
    <property type="match status" value="2"/>
</dbReference>
<evidence type="ECO:0000256" key="1">
    <source>
        <dbReference type="ARBA" id="ARBA00022475"/>
    </source>
</evidence>
<comment type="subcellular location">
    <subcellularLocation>
        <location evidence="5">Cell membrane</location>
        <topology evidence="5">Peripheral membrane protein</topology>
        <orientation evidence="5">Cytoplasmic side</orientation>
    </subcellularLocation>
    <text evidence="5">Localizes to the Z ring in an FtsZ-dependent manner. Targeted to the membrane through a conserved C-terminal amphipathic helix.</text>
</comment>
<evidence type="ECO:0000256" key="4">
    <source>
        <dbReference type="ARBA" id="ARBA00023306"/>
    </source>
</evidence>
<protein>
    <recommendedName>
        <fullName evidence="5 6">Cell division protein FtsA</fullName>
    </recommendedName>
</protein>
<keyword evidence="2 5" id="KW-0132">Cell division</keyword>
<dbReference type="HAMAP" id="MF_02033">
    <property type="entry name" value="FtsA"/>
    <property type="match status" value="1"/>
</dbReference>
<proteinExistence type="inferred from homology"/>
<dbReference type="InterPro" id="IPR020823">
    <property type="entry name" value="Cell_div_FtsA"/>
</dbReference>
<organism evidence="8">
    <name type="scientific">candidate division WOR-3 bacterium</name>
    <dbReference type="NCBI Taxonomy" id="2052148"/>
    <lineage>
        <taxon>Bacteria</taxon>
        <taxon>Bacteria division WOR-3</taxon>
    </lineage>
</organism>
<dbReference type="SMART" id="SM00842">
    <property type="entry name" value="FtsA"/>
    <property type="match status" value="1"/>
</dbReference>
<comment type="caution">
    <text evidence="8">The sequence shown here is derived from an EMBL/GenBank/DDBJ whole genome shotgun (WGS) entry which is preliminary data.</text>
</comment>
<evidence type="ECO:0000256" key="3">
    <source>
        <dbReference type="ARBA" id="ARBA00023136"/>
    </source>
</evidence>
<dbReference type="PANTHER" id="PTHR32432">
    <property type="entry name" value="CELL DIVISION PROTEIN FTSA-RELATED"/>
    <property type="match status" value="1"/>
</dbReference>
<dbReference type="PIRSF" id="PIRSF003101">
    <property type="entry name" value="FtsA"/>
    <property type="match status" value="1"/>
</dbReference>
<dbReference type="InterPro" id="IPR043129">
    <property type="entry name" value="ATPase_NBD"/>
</dbReference>
<comment type="function">
    <text evidence="5 6">Cell division protein that is involved in the assembly of the Z ring. May serve as a membrane anchor for the Z ring.</text>
</comment>
<dbReference type="GO" id="GO:0009898">
    <property type="term" value="C:cytoplasmic side of plasma membrane"/>
    <property type="evidence" value="ECO:0007669"/>
    <property type="project" value="UniProtKB-UniRule"/>
</dbReference>
<dbReference type="AlphaFoldDB" id="A0A7C3UYA8"/>
<dbReference type="Gene3D" id="3.30.420.40">
    <property type="match status" value="1"/>
</dbReference>
<comment type="subunit">
    <text evidence="5">Self-interacts. Interacts with FtsZ.</text>
</comment>
<dbReference type="InterPro" id="IPR050696">
    <property type="entry name" value="FtsA/MreB"/>
</dbReference>
<gene>
    <name evidence="5 8" type="primary">ftsA</name>
    <name evidence="8" type="ORF">ENX07_01240</name>
</gene>
<dbReference type="Pfam" id="PF02491">
    <property type="entry name" value="SHS2_FTSA"/>
    <property type="match status" value="1"/>
</dbReference>
<keyword evidence="1 5" id="KW-1003">Cell membrane</keyword>
<accession>A0A7C3UYA8</accession>
<keyword evidence="3 5" id="KW-0472">Membrane</keyword>
<evidence type="ECO:0000256" key="6">
    <source>
        <dbReference type="PIRNR" id="PIRNR003101"/>
    </source>
</evidence>
<comment type="similarity">
    <text evidence="5 6">Belongs to the FtsA/MreB family.</text>
</comment>
<dbReference type="Pfam" id="PF14450">
    <property type="entry name" value="FtsA"/>
    <property type="match status" value="1"/>
</dbReference>
<sequence>MAKIDRVGVIDIGFTKIRTLVAEEEVPGQIRIIGFSEEKPNGFKNGIIVHLEEALSTMRDGIEKIERIGIKFKKLPIYVGIQGNYLKYTRTHTDIRRKNQREKISEAEIKQVKKEAQSMKPPPDERFLHLVPLSYSLDDMKGIQNPKNFRDCHRLGIEGLIIHYKSLVLSNLEQLLDKLAIKNWRFVFQPLAAGLLVAEPEERNLGFALVDLGGWTVLSIYKDGELQHFSVVEMGGEQLTNDLSIGLRIPKDFAEEVKEKYGSIKSFLENKEEMVPLPTTASEEKYCPRRVIAEIMELRLEEILLACREEIDNQGYTHNLLSGVILIGGGAKIPGIETFASQILALPVRIGIPRGMPEEFSQPNLASTLGLVRFAFSRQYEKYSLVEEEGFLPNIILKARQGFEKFFHIAHEE</sequence>
<dbReference type="CDD" id="cd24048">
    <property type="entry name" value="ASKHA_NBD_FtsA"/>
    <property type="match status" value="1"/>
</dbReference>
<feature type="domain" description="SHS2" evidence="7">
    <location>
        <begin position="7"/>
        <end position="197"/>
    </location>
</feature>
<dbReference type="EMBL" id="DTMQ01000009">
    <property type="protein sequence ID" value="HGE98687.1"/>
    <property type="molecule type" value="Genomic_DNA"/>
</dbReference>
<evidence type="ECO:0000256" key="5">
    <source>
        <dbReference type="HAMAP-Rule" id="MF_02033"/>
    </source>
</evidence>
<reference evidence="8" key="1">
    <citation type="journal article" date="2020" name="mSystems">
        <title>Genome- and Community-Level Interaction Insights into Carbon Utilization and Element Cycling Functions of Hydrothermarchaeota in Hydrothermal Sediment.</title>
        <authorList>
            <person name="Zhou Z."/>
            <person name="Liu Y."/>
            <person name="Xu W."/>
            <person name="Pan J."/>
            <person name="Luo Z.H."/>
            <person name="Li M."/>
        </authorList>
    </citation>
    <scope>NUCLEOTIDE SEQUENCE [LARGE SCALE GENOMIC DNA]</scope>
    <source>
        <strain evidence="8">SpSt-906</strain>
    </source>
</reference>
<dbReference type="GO" id="GO:0043093">
    <property type="term" value="P:FtsZ-dependent cytokinesis"/>
    <property type="evidence" value="ECO:0007669"/>
    <property type="project" value="UniProtKB-UniRule"/>
</dbReference>
<dbReference type="PANTHER" id="PTHR32432:SF4">
    <property type="entry name" value="CELL DIVISION PROTEIN FTSA"/>
    <property type="match status" value="1"/>
</dbReference>
<keyword evidence="4 5" id="KW-0131">Cell cycle</keyword>
<dbReference type="NCBIfam" id="TIGR01174">
    <property type="entry name" value="ftsA"/>
    <property type="match status" value="1"/>
</dbReference>
<name>A0A7C3UYA8_UNCW3</name>
<dbReference type="InterPro" id="IPR003494">
    <property type="entry name" value="SHS2_FtsA"/>
</dbReference>
<dbReference type="GO" id="GO:0032153">
    <property type="term" value="C:cell division site"/>
    <property type="evidence" value="ECO:0007669"/>
    <property type="project" value="UniProtKB-UniRule"/>
</dbReference>
<evidence type="ECO:0000313" key="8">
    <source>
        <dbReference type="EMBL" id="HGE98687.1"/>
    </source>
</evidence>